<dbReference type="GO" id="GO:0006355">
    <property type="term" value="P:regulation of DNA-templated transcription"/>
    <property type="evidence" value="ECO:0007669"/>
    <property type="project" value="InterPro"/>
</dbReference>
<gene>
    <name evidence="10" type="ORF">JEQ47_03215</name>
</gene>
<dbReference type="Pfam" id="PF07536">
    <property type="entry name" value="HWE_HK"/>
    <property type="match status" value="1"/>
</dbReference>
<dbReference type="NCBIfam" id="TIGR00229">
    <property type="entry name" value="sensory_box"/>
    <property type="match status" value="1"/>
</dbReference>
<dbReference type="InterPro" id="IPR036890">
    <property type="entry name" value="HATPase_C_sf"/>
</dbReference>
<evidence type="ECO:0000256" key="6">
    <source>
        <dbReference type="ARBA" id="ARBA00022741"/>
    </source>
</evidence>
<dbReference type="InterPro" id="IPR013767">
    <property type="entry name" value="PAS_fold"/>
</dbReference>
<evidence type="ECO:0000256" key="2">
    <source>
        <dbReference type="ARBA" id="ARBA00012438"/>
    </source>
</evidence>
<dbReference type="AlphaFoldDB" id="A0A934MKM4"/>
<dbReference type="SMART" id="SM00091">
    <property type="entry name" value="PAS"/>
    <property type="match status" value="2"/>
</dbReference>
<dbReference type="SUPFAM" id="SSF55785">
    <property type="entry name" value="PYP-like sensor domain (PAS domain)"/>
    <property type="match status" value="2"/>
</dbReference>
<dbReference type="RefSeq" id="WP_198874947.1">
    <property type="nucleotide sequence ID" value="NZ_JAEKMH010000001.1"/>
</dbReference>
<dbReference type="InterPro" id="IPR000014">
    <property type="entry name" value="PAS"/>
</dbReference>
<dbReference type="SMART" id="SM00911">
    <property type="entry name" value="HWE_HK"/>
    <property type="match status" value="1"/>
</dbReference>
<dbReference type="InterPro" id="IPR013656">
    <property type="entry name" value="PAS_4"/>
</dbReference>
<dbReference type="InterPro" id="IPR011102">
    <property type="entry name" value="Sig_transdc_His_kinase_HWE"/>
</dbReference>
<evidence type="ECO:0000313" key="11">
    <source>
        <dbReference type="Proteomes" id="UP000602124"/>
    </source>
</evidence>
<proteinExistence type="predicted"/>
<evidence type="ECO:0000256" key="8">
    <source>
        <dbReference type="ARBA" id="ARBA00022840"/>
    </source>
</evidence>
<keyword evidence="8" id="KW-0067">ATP-binding</keyword>
<dbReference type="Gene3D" id="3.30.565.10">
    <property type="entry name" value="Histidine kinase-like ATPase, C-terminal domain"/>
    <property type="match status" value="1"/>
</dbReference>
<evidence type="ECO:0000313" key="10">
    <source>
        <dbReference type="EMBL" id="MBJ3783721.1"/>
    </source>
</evidence>
<organism evidence="10 11">
    <name type="scientific">Devosia sediminis</name>
    <dbReference type="NCBI Taxonomy" id="2798801"/>
    <lineage>
        <taxon>Bacteria</taxon>
        <taxon>Pseudomonadati</taxon>
        <taxon>Pseudomonadota</taxon>
        <taxon>Alphaproteobacteria</taxon>
        <taxon>Hyphomicrobiales</taxon>
        <taxon>Devosiaceae</taxon>
        <taxon>Devosia</taxon>
    </lineage>
</organism>
<evidence type="ECO:0000259" key="9">
    <source>
        <dbReference type="PROSITE" id="PS50112"/>
    </source>
</evidence>
<reference evidence="10" key="1">
    <citation type="submission" date="2020-12" db="EMBL/GenBank/DDBJ databases">
        <title>Devosia sp. MSA67 isolated from Mo River.</title>
        <authorList>
            <person name="Ma F."/>
            <person name="Zi Z."/>
        </authorList>
    </citation>
    <scope>NUCLEOTIDE SEQUENCE</scope>
    <source>
        <strain evidence="10">MSA67</strain>
    </source>
</reference>
<evidence type="ECO:0000256" key="4">
    <source>
        <dbReference type="ARBA" id="ARBA00022553"/>
    </source>
</evidence>
<comment type="catalytic activity">
    <reaction evidence="1">
        <text>ATP + protein L-histidine = ADP + protein N-phospho-L-histidine.</text>
        <dbReference type="EC" id="2.7.13.3"/>
    </reaction>
</comment>
<dbReference type="CDD" id="cd00130">
    <property type="entry name" value="PAS"/>
    <property type="match status" value="1"/>
</dbReference>
<dbReference type="Proteomes" id="UP000602124">
    <property type="component" value="Unassembled WGS sequence"/>
</dbReference>
<keyword evidence="7" id="KW-0418">Kinase</keyword>
<dbReference type="EC" id="2.7.13.3" evidence="2"/>
<dbReference type="InterPro" id="IPR035965">
    <property type="entry name" value="PAS-like_dom_sf"/>
</dbReference>
<evidence type="ECO:0000256" key="5">
    <source>
        <dbReference type="ARBA" id="ARBA00022679"/>
    </source>
</evidence>
<keyword evidence="11" id="KW-1185">Reference proteome</keyword>
<feature type="domain" description="PAS" evidence="9">
    <location>
        <begin position="2"/>
        <end position="74"/>
    </location>
</feature>
<dbReference type="PROSITE" id="PS50112">
    <property type="entry name" value="PAS"/>
    <property type="match status" value="1"/>
</dbReference>
<accession>A0A934MKM4</accession>
<keyword evidence="4" id="KW-0597">Phosphoprotein</keyword>
<dbReference type="SUPFAM" id="SSF55874">
    <property type="entry name" value="ATPase domain of HSP90 chaperone/DNA topoisomerase II/histidine kinase"/>
    <property type="match status" value="1"/>
</dbReference>
<dbReference type="EMBL" id="JAEKMH010000001">
    <property type="protein sequence ID" value="MBJ3783721.1"/>
    <property type="molecule type" value="Genomic_DNA"/>
</dbReference>
<dbReference type="Gene3D" id="3.30.450.20">
    <property type="entry name" value="PAS domain"/>
    <property type="match status" value="2"/>
</dbReference>
<evidence type="ECO:0000256" key="1">
    <source>
        <dbReference type="ARBA" id="ARBA00000085"/>
    </source>
</evidence>
<dbReference type="PANTHER" id="PTHR41523:SF7">
    <property type="entry name" value="HISTIDINE KINASE"/>
    <property type="match status" value="1"/>
</dbReference>
<keyword evidence="5" id="KW-0808">Transferase</keyword>
<comment type="caution">
    <text evidence="10">The sequence shown here is derived from an EMBL/GenBank/DDBJ whole genome shotgun (WGS) entry which is preliminary data.</text>
</comment>
<dbReference type="Pfam" id="PF08448">
    <property type="entry name" value="PAS_4"/>
    <property type="match status" value="1"/>
</dbReference>
<dbReference type="GO" id="GO:0005524">
    <property type="term" value="F:ATP binding"/>
    <property type="evidence" value="ECO:0007669"/>
    <property type="project" value="UniProtKB-KW"/>
</dbReference>
<dbReference type="PANTHER" id="PTHR41523">
    <property type="entry name" value="TWO-COMPONENT SYSTEM SENSOR PROTEIN"/>
    <property type="match status" value="1"/>
</dbReference>
<sequence>MDEVDYERIFDALPSPFMILDRNLRFVTANAAYLETTSSTLDDLVGKYVMDRFPEPGESGRRLEQSFQKVAATGEADTLAYLPYPIAEPNGTVRHRYWTAVHVPILDARGQVEYILQNTVDVTEFARIREMATLPFSSLSAATRLMERTLEAEAASADFRRLFQQAPAFFAVLSGPTHIFTFSSDSYTRLIGGRNVIGRPIADALPEVVEQGFVDLLDQVYIDGHVHQAEGARVILDNEPGRPPQEYFLDFSYNPIRDSAGNITGIFVQGMDRTDAFRATQRQRLMIDELNHRVKNTLATVQSIASQTLRSTNDVTAARQAFEARISALAGAHTMLSDRQWHNTEIGHLVQKELDVFSSDKVSFGGPVLVVNAKATVALALVLHELATNAVKHGALSVPEGGLSVTWSESSGDGLVIDWVETGGPPAQEPTRKGFGSRLLRTVITGEMGGSMEMRYLETGLRVRMVIPRAAYQVQEALFVS</sequence>
<name>A0A934MKM4_9HYPH</name>
<protein>
    <recommendedName>
        <fullName evidence="3">Blue-light-activated histidine kinase</fullName>
        <ecNumber evidence="2">2.7.13.3</ecNumber>
    </recommendedName>
</protein>
<dbReference type="Pfam" id="PF00989">
    <property type="entry name" value="PAS"/>
    <property type="match status" value="1"/>
</dbReference>
<keyword evidence="6" id="KW-0547">Nucleotide-binding</keyword>
<evidence type="ECO:0000256" key="3">
    <source>
        <dbReference type="ARBA" id="ARBA00021740"/>
    </source>
</evidence>
<evidence type="ECO:0000256" key="7">
    <source>
        <dbReference type="ARBA" id="ARBA00022777"/>
    </source>
</evidence>
<dbReference type="GO" id="GO:0004673">
    <property type="term" value="F:protein histidine kinase activity"/>
    <property type="evidence" value="ECO:0007669"/>
    <property type="project" value="UniProtKB-EC"/>
</dbReference>